<dbReference type="InterPro" id="IPR013783">
    <property type="entry name" value="Ig-like_fold"/>
</dbReference>
<dbReference type="PRINTS" id="PR00133">
    <property type="entry name" value="GLHYDRLASE3"/>
</dbReference>
<dbReference type="EMBL" id="CP076133">
    <property type="protein sequence ID" value="QWG04235.1"/>
    <property type="molecule type" value="Genomic_DNA"/>
</dbReference>
<evidence type="ECO:0000259" key="3">
    <source>
        <dbReference type="SMART" id="SM01217"/>
    </source>
</evidence>
<dbReference type="FunFam" id="2.60.40.10:FF:000495">
    <property type="entry name" value="Periplasmic beta-glucosidase"/>
    <property type="match status" value="1"/>
</dbReference>
<dbReference type="SUPFAM" id="SSF51445">
    <property type="entry name" value="(Trans)glycosidases"/>
    <property type="match status" value="1"/>
</dbReference>
<dbReference type="GO" id="GO:0008422">
    <property type="term" value="F:beta-glucosidase activity"/>
    <property type="evidence" value="ECO:0007669"/>
    <property type="project" value="UniProtKB-ARBA"/>
</dbReference>
<dbReference type="InterPro" id="IPR002772">
    <property type="entry name" value="Glyco_hydro_3_C"/>
</dbReference>
<comment type="similarity">
    <text evidence="1">Belongs to the glycosyl hydrolase 3 family.</text>
</comment>
<dbReference type="Gene3D" id="2.60.40.10">
    <property type="entry name" value="Immunoglobulins"/>
    <property type="match status" value="1"/>
</dbReference>
<dbReference type="PANTHER" id="PTHR42715">
    <property type="entry name" value="BETA-GLUCOSIDASE"/>
    <property type="match status" value="1"/>
</dbReference>
<proteinExistence type="inferred from homology"/>
<dbReference type="KEGG" id="fya:KMW28_25415"/>
<evidence type="ECO:0000256" key="1">
    <source>
        <dbReference type="ARBA" id="ARBA00005336"/>
    </source>
</evidence>
<gene>
    <name evidence="4" type="ORF">KMW28_25415</name>
</gene>
<dbReference type="AlphaFoldDB" id="A0AAX1NDA5"/>
<feature type="domain" description="Fibronectin type III-like" evidence="3">
    <location>
        <begin position="725"/>
        <end position="794"/>
    </location>
</feature>
<dbReference type="Proteomes" id="UP000678679">
    <property type="component" value="Chromosome 2"/>
</dbReference>
<dbReference type="SMART" id="SM01217">
    <property type="entry name" value="Fn3_like"/>
    <property type="match status" value="1"/>
</dbReference>
<dbReference type="InterPro" id="IPR036962">
    <property type="entry name" value="Glyco_hydro_3_N_sf"/>
</dbReference>
<evidence type="ECO:0000313" key="5">
    <source>
        <dbReference type="Proteomes" id="UP000678679"/>
    </source>
</evidence>
<dbReference type="InterPro" id="IPR036881">
    <property type="entry name" value="Glyco_hydro_3_C_sf"/>
</dbReference>
<dbReference type="PANTHER" id="PTHR42715:SF10">
    <property type="entry name" value="BETA-GLUCOSIDASE"/>
    <property type="match status" value="1"/>
</dbReference>
<sequence>MNKYIPLLLMCFLVHQIQASNSTLNLIQYSKEDSIKTMYQSDWIDFNKNGKKDIYEDPTQPIEKRIEDLLSQMTDEEKICQMVTLYGYGRVAKDELPTEEWKNEVWVNGLGNIDEPSNGVYKDAKYILPYEKHVWATNEIQKFFVEETRLGIPVEFSNEGIRGLNHKMATSLPAQSTFGNTWDKDLFVQAGDMVGKEAKWLGYHNVYSPVIDVVRDQRWGRAVESLGEDPFLVTEYAIPFVKNMQSHQVAATLKHFAVYAMPKGARDGYSRTDPHVAPREMFNIHLYPFERTIKEGGAMGVMASYNDYDGIPIIANPFFMDSLLRKEYGMKGTIVSDSDAAANPWNKHRVAKDYKESVRQVVQAGLNIRTTFNHPKNFLNPLRELVAEGAISQEVLNERVRTVLYTKFWEGLFDQPYKNEADGSKVRNKQHLEIAKNAASGAVVLLKNEGILPISKSESKRILIVGPTATQISSSNSRYGALDTNIKSILDGFKDYLKGSNITIDYCKGSELYDDNWPSSEVLRYRASEKDLRLLNEAKKKAEKADVIILCVGENEKMIGENLSRSSLDLPSTQQHLAYAMIDTGKPLVAITVNGRPISINDLDQDADAILMAGFLNEFQGDVVAETIFGKNNPSGKLATTWPKAVGQVQLNFPYKPYSQGGQATSGPNGVGESRVVPPLYHFGYGLSYSTFEYSNLTIDNQLDNNGAVTITCQVKNTSKVDGKEVVQLYYNDVLSSVIQYEWQLRGFEKISLKAGESKKVSFQLYPKDLYVLNKDFKKAFEPGEFKFFIGSSSEIKKLEGNFMYNGNEMIIK</sequence>
<keyword evidence="5" id="KW-1185">Reference proteome</keyword>
<dbReference type="SUPFAM" id="SSF52279">
    <property type="entry name" value="Beta-D-glucan exohydrolase, C-terminal domain"/>
    <property type="match status" value="1"/>
</dbReference>
<name>A0AAX1NDA5_9BACT</name>
<dbReference type="Gene3D" id="3.20.20.300">
    <property type="entry name" value="Glycoside hydrolase, family 3, N-terminal domain"/>
    <property type="match status" value="1"/>
</dbReference>
<dbReference type="Pfam" id="PF00933">
    <property type="entry name" value="Glyco_hydro_3"/>
    <property type="match status" value="1"/>
</dbReference>
<dbReference type="Gene3D" id="3.40.50.1700">
    <property type="entry name" value="Glycoside hydrolase family 3 C-terminal domain"/>
    <property type="match status" value="1"/>
</dbReference>
<evidence type="ECO:0000313" key="4">
    <source>
        <dbReference type="EMBL" id="QWG04235.1"/>
    </source>
</evidence>
<dbReference type="InterPro" id="IPR026891">
    <property type="entry name" value="Fn3-like"/>
</dbReference>
<protein>
    <submittedName>
        <fullName evidence="4">Glycoside hydrolase family 3 C-terminal domain-containing protein</fullName>
    </submittedName>
</protein>
<evidence type="ECO:0000256" key="2">
    <source>
        <dbReference type="ARBA" id="ARBA00022801"/>
    </source>
</evidence>
<reference evidence="4 5" key="1">
    <citation type="submission" date="2021-05" db="EMBL/GenBank/DDBJ databases">
        <title>Comparative genomic studies on the polysaccharide-degrading batcterial strains of the Flammeovirga genus.</title>
        <authorList>
            <person name="Zewei F."/>
            <person name="Zheng Z."/>
            <person name="Yu L."/>
            <person name="Ruyue G."/>
            <person name="Yanhong M."/>
            <person name="Yuanyuan C."/>
            <person name="Jingyan G."/>
            <person name="Wenjun H."/>
        </authorList>
    </citation>
    <scope>NUCLEOTIDE SEQUENCE [LARGE SCALE GENOMIC DNA]</scope>
    <source>
        <strain evidence="4 5">NBRC:100898</strain>
    </source>
</reference>
<dbReference type="InterPro" id="IPR050288">
    <property type="entry name" value="Cellulose_deg_GH3"/>
</dbReference>
<dbReference type="RefSeq" id="WP_169663723.1">
    <property type="nucleotide sequence ID" value="NZ_CP076133.1"/>
</dbReference>
<dbReference type="Pfam" id="PF01915">
    <property type="entry name" value="Glyco_hydro_3_C"/>
    <property type="match status" value="1"/>
</dbReference>
<accession>A0AAX1NDA5</accession>
<dbReference type="Pfam" id="PF14310">
    <property type="entry name" value="Fn3-like"/>
    <property type="match status" value="1"/>
</dbReference>
<dbReference type="GO" id="GO:0005975">
    <property type="term" value="P:carbohydrate metabolic process"/>
    <property type="evidence" value="ECO:0007669"/>
    <property type="project" value="InterPro"/>
</dbReference>
<dbReference type="InterPro" id="IPR001764">
    <property type="entry name" value="Glyco_hydro_3_N"/>
</dbReference>
<dbReference type="InterPro" id="IPR017853">
    <property type="entry name" value="GH"/>
</dbReference>
<keyword evidence="2 4" id="KW-0378">Hydrolase</keyword>
<organism evidence="4 5">
    <name type="scientific">Flammeovirga yaeyamensis</name>
    <dbReference type="NCBI Taxonomy" id="367791"/>
    <lineage>
        <taxon>Bacteria</taxon>
        <taxon>Pseudomonadati</taxon>
        <taxon>Bacteroidota</taxon>
        <taxon>Cytophagia</taxon>
        <taxon>Cytophagales</taxon>
        <taxon>Flammeovirgaceae</taxon>
        <taxon>Flammeovirga</taxon>
    </lineage>
</organism>